<gene>
    <name evidence="9" type="ORF">D915_002606</name>
</gene>
<evidence type="ECO:0000256" key="1">
    <source>
        <dbReference type="ARBA" id="ARBA00004496"/>
    </source>
</evidence>
<evidence type="ECO:0000256" key="5">
    <source>
        <dbReference type="ARBA" id="ARBA00023134"/>
    </source>
</evidence>
<dbReference type="Pfam" id="PF00071">
    <property type="entry name" value="Ras"/>
    <property type="match status" value="1"/>
</dbReference>
<dbReference type="Gene3D" id="3.40.50.300">
    <property type="entry name" value="P-loop containing nucleotide triphosphate hydrolases"/>
    <property type="match status" value="1"/>
</dbReference>
<keyword evidence="10" id="KW-1185">Reference proteome</keyword>
<dbReference type="InterPro" id="IPR027417">
    <property type="entry name" value="P-loop_NTPase"/>
</dbReference>
<dbReference type="SMART" id="SM00176">
    <property type="entry name" value="RAN"/>
    <property type="match status" value="1"/>
</dbReference>
<evidence type="ECO:0000256" key="6">
    <source>
        <dbReference type="SAM" id="Coils"/>
    </source>
</evidence>
<keyword evidence="3" id="KW-0547">Nucleotide-binding</keyword>
<dbReference type="CDD" id="cd00154">
    <property type="entry name" value="Rab"/>
    <property type="match status" value="1"/>
</dbReference>
<comment type="caution">
    <text evidence="9">The sequence shown here is derived from an EMBL/GenBank/DDBJ whole genome shotgun (WGS) entry which is preliminary data.</text>
</comment>
<reference evidence="9" key="1">
    <citation type="submission" date="2019-03" db="EMBL/GenBank/DDBJ databases">
        <title>Improved annotation for the trematode Fasciola hepatica.</title>
        <authorList>
            <person name="Choi Y.-J."/>
            <person name="Martin J."/>
            <person name="Mitreva M."/>
        </authorList>
    </citation>
    <scope>NUCLEOTIDE SEQUENCE [LARGE SCALE GENOMIC DNA]</scope>
</reference>
<dbReference type="EMBL" id="JXXN02000676">
    <property type="protein sequence ID" value="THD26636.1"/>
    <property type="molecule type" value="Genomic_DNA"/>
</dbReference>
<keyword evidence="2" id="KW-0963">Cytoplasm</keyword>
<feature type="region of interest" description="Disordered" evidence="7">
    <location>
        <begin position="1"/>
        <end position="25"/>
    </location>
</feature>
<feature type="coiled-coil region" evidence="6">
    <location>
        <begin position="258"/>
        <end position="389"/>
    </location>
</feature>
<dbReference type="GO" id="GO:0005509">
    <property type="term" value="F:calcium ion binding"/>
    <property type="evidence" value="ECO:0007669"/>
    <property type="project" value="InterPro"/>
</dbReference>
<dbReference type="SMART" id="SM00174">
    <property type="entry name" value="RHO"/>
    <property type="match status" value="1"/>
</dbReference>
<evidence type="ECO:0000259" key="8">
    <source>
        <dbReference type="PROSITE" id="PS50222"/>
    </source>
</evidence>
<protein>
    <submittedName>
        <fullName evidence="9">Ras and EF-hand domain-containing protein</fullName>
    </submittedName>
</protein>
<dbReference type="SMART" id="SM00173">
    <property type="entry name" value="RAS"/>
    <property type="match status" value="1"/>
</dbReference>
<dbReference type="AlphaFoldDB" id="A0A4E0RGH2"/>
<comment type="subcellular location">
    <subcellularLocation>
        <location evidence="1">Cytoplasm</location>
    </subcellularLocation>
</comment>
<dbReference type="SMART" id="SM00175">
    <property type="entry name" value="RAB"/>
    <property type="match status" value="1"/>
</dbReference>
<name>A0A4E0RGH2_FASHE</name>
<keyword evidence="4 6" id="KW-0175">Coiled coil</keyword>
<proteinExistence type="predicted"/>
<evidence type="ECO:0000256" key="3">
    <source>
        <dbReference type="ARBA" id="ARBA00022741"/>
    </source>
</evidence>
<organism evidence="9 10">
    <name type="scientific">Fasciola hepatica</name>
    <name type="common">Liver fluke</name>
    <dbReference type="NCBI Taxonomy" id="6192"/>
    <lineage>
        <taxon>Eukaryota</taxon>
        <taxon>Metazoa</taxon>
        <taxon>Spiralia</taxon>
        <taxon>Lophotrochozoa</taxon>
        <taxon>Platyhelminthes</taxon>
        <taxon>Trematoda</taxon>
        <taxon>Digenea</taxon>
        <taxon>Plagiorchiida</taxon>
        <taxon>Echinostomata</taxon>
        <taxon>Echinostomatoidea</taxon>
        <taxon>Fasciolidae</taxon>
        <taxon>Fasciola</taxon>
    </lineage>
</organism>
<evidence type="ECO:0000256" key="7">
    <source>
        <dbReference type="SAM" id="MobiDB-lite"/>
    </source>
</evidence>
<dbReference type="GO" id="GO:0003924">
    <property type="term" value="F:GTPase activity"/>
    <property type="evidence" value="ECO:0007669"/>
    <property type="project" value="InterPro"/>
</dbReference>
<dbReference type="Gene3D" id="1.10.238.10">
    <property type="entry name" value="EF-hand"/>
    <property type="match status" value="1"/>
</dbReference>
<keyword evidence="5" id="KW-0342">GTP-binding</keyword>
<feature type="compositionally biased region" description="Polar residues" evidence="7">
    <location>
        <begin position="118"/>
        <end position="133"/>
    </location>
</feature>
<dbReference type="InterPro" id="IPR011992">
    <property type="entry name" value="EF-hand-dom_pair"/>
</dbReference>
<evidence type="ECO:0000313" key="10">
    <source>
        <dbReference type="Proteomes" id="UP000230066"/>
    </source>
</evidence>
<dbReference type="PROSITE" id="PS51419">
    <property type="entry name" value="RAB"/>
    <property type="match status" value="1"/>
</dbReference>
<dbReference type="InterPro" id="IPR050227">
    <property type="entry name" value="Rab"/>
</dbReference>
<dbReference type="PROSITE" id="PS51421">
    <property type="entry name" value="RAS"/>
    <property type="match status" value="1"/>
</dbReference>
<dbReference type="InterPro" id="IPR001806">
    <property type="entry name" value="Small_GTPase"/>
</dbReference>
<dbReference type="GO" id="GO:0005525">
    <property type="term" value="F:GTP binding"/>
    <property type="evidence" value="ECO:0007669"/>
    <property type="project" value="UniProtKB-KW"/>
</dbReference>
<dbReference type="PRINTS" id="PR00449">
    <property type="entry name" value="RASTRNSFRMNG"/>
</dbReference>
<feature type="domain" description="EF-hand" evidence="8">
    <location>
        <begin position="72"/>
        <end position="107"/>
    </location>
</feature>
<sequence length="884" mass="99560">MNDSVNRRQSNVLSSESSEGHTARFRYSRTSSADSIFEDLSHKANNLFAHLDEERKGYLDASVLAKACGSHLNESQMSQLAKQIDQDGDGRVSLEDSLRCLRRIAGRNSMIRASLGTRTSVTHRAVTAQGSNASTSSESTRSRLTSDDATSSEVEERNGLSKNIHRPSVAFKPSQCRERNKKRLINCLTSNAAQYRQQSLDTQHRFGVPLAELPNVDDCLGALQCQDHIYELYHLLQSENPSLSSMYQSVLVDVVDYIHRSKQMYGRLEKQIESERSEHAADMLRLSEELDQQVQMAEESARNRERELAVAEFHLQLESKTEKIEQLMERLKQIDEQNEQTPDVVQDRSLTDSRLENLRFEIRQLRLEKNRLEDLLTSTRAQLHQTRTELATVRQTFNEKSRELDNHIATFVEVVKENANLKRQVCLLQEVNRELCDANDGLCAVLENSAEEVSNHSNLREANTACALIFSNFRQLRTEYQSPPIEQARPLIATDLPEFANELRRSNSVPCDERMSENKAQINEQAGLTKLVVNAGRRRVTLMLASKQQKCQENCGFLVEPGLESLHEDSGLSSLRDAPEFESELEGDSQIGFTQFPKAYRLDHTDREPFGPDEMTGSALTNFSLFPTVKFASSPHSPLRLSPTPQPVRHQCAAPTTLNLGTTQPVAVAKPTPTYSTSTKSIVDEKMCIFRVMLAGDSDVGKSSFLIRLCDNVFTGISVSTIGIDMKMRSLEVDGRSAMLQVWDTAGQERFRSLSSSFYRKADGILLVYDCTSELSFIHIRDWINTIQRNSGREMPVAIVANKVDLREQREQQGARCVSYTAGRKLAQEIGALFYETSAATGLNVEECVTELTRLLCAQEDYNLLRPNLKLSVSTESESQKCCK</sequence>
<dbReference type="SUPFAM" id="SSF47473">
    <property type="entry name" value="EF-hand"/>
    <property type="match status" value="1"/>
</dbReference>
<dbReference type="InterPro" id="IPR005225">
    <property type="entry name" value="Small_GTP-bd"/>
</dbReference>
<evidence type="ECO:0000313" key="9">
    <source>
        <dbReference type="EMBL" id="THD26636.1"/>
    </source>
</evidence>
<dbReference type="Proteomes" id="UP000230066">
    <property type="component" value="Unassembled WGS sequence"/>
</dbReference>
<dbReference type="PROSITE" id="PS50222">
    <property type="entry name" value="EF_HAND_2"/>
    <property type="match status" value="1"/>
</dbReference>
<dbReference type="InterPro" id="IPR002048">
    <property type="entry name" value="EF_hand_dom"/>
</dbReference>
<dbReference type="PANTHER" id="PTHR47977">
    <property type="entry name" value="RAS-RELATED PROTEIN RAB"/>
    <property type="match status" value="1"/>
</dbReference>
<dbReference type="FunFam" id="3.40.50.300:FF:001348">
    <property type="entry name" value="Ras and EF-hand domain-containing protein"/>
    <property type="match status" value="1"/>
</dbReference>
<dbReference type="GO" id="GO:0005737">
    <property type="term" value="C:cytoplasm"/>
    <property type="evidence" value="ECO:0007669"/>
    <property type="project" value="UniProtKB-SubCell"/>
</dbReference>
<accession>A0A4E0RGH2</accession>
<feature type="compositionally biased region" description="Polar residues" evidence="7">
    <location>
        <begin position="1"/>
        <end position="17"/>
    </location>
</feature>
<dbReference type="NCBIfam" id="TIGR00231">
    <property type="entry name" value="small_GTP"/>
    <property type="match status" value="1"/>
</dbReference>
<evidence type="ECO:0000256" key="2">
    <source>
        <dbReference type="ARBA" id="ARBA00022490"/>
    </source>
</evidence>
<dbReference type="SUPFAM" id="SSF52540">
    <property type="entry name" value="P-loop containing nucleoside triphosphate hydrolases"/>
    <property type="match status" value="1"/>
</dbReference>
<feature type="region of interest" description="Disordered" evidence="7">
    <location>
        <begin position="118"/>
        <end position="176"/>
    </location>
</feature>
<evidence type="ECO:0000256" key="4">
    <source>
        <dbReference type="ARBA" id="ARBA00023054"/>
    </source>
</evidence>